<organism evidence="1 2">
    <name type="scientific">Lupinus luteus</name>
    <name type="common">European yellow lupine</name>
    <dbReference type="NCBI Taxonomy" id="3873"/>
    <lineage>
        <taxon>Eukaryota</taxon>
        <taxon>Viridiplantae</taxon>
        <taxon>Streptophyta</taxon>
        <taxon>Embryophyta</taxon>
        <taxon>Tracheophyta</taxon>
        <taxon>Spermatophyta</taxon>
        <taxon>Magnoliopsida</taxon>
        <taxon>eudicotyledons</taxon>
        <taxon>Gunneridae</taxon>
        <taxon>Pentapetalae</taxon>
        <taxon>rosids</taxon>
        <taxon>fabids</taxon>
        <taxon>Fabales</taxon>
        <taxon>Fabaceae</taxon>
        <taxon>Papilionoideae</taxon>
        <taxon>50 kb inversion clade</taxon>
        <taxon>genistoids sensu lato</taxon>
        <taxon>core genistoids</taxon>
        <taxon>Genisteae</taxon>
        <taxon>Lupinus</taxon>
    </lineage>
</organism>
<evidence type="ECO:0000313" key="1">
    <source>
        <dbReference type="EMBL" id="CAL0311760.1"/>
    </source>
</evidence>
<evidence type="ECO:0000313" key="2">
    <source>
        <dbReference type="Proteomes" id="UP001497480"/>
    </source>
</evidence>
<reference evidence="1 2" key="1">
    <citation type="submission" date="2024-03" db="EMBL/GenBank/DDBJ databases">
        <authorList>
            <person name="Martinez-Hernandez J."/>
        </authorList>
    </citation>
    <scope>NUCLEOTIDE SEQUENCE [LARGE SCALE GENOMIC DNA]</scope>
</reference>
<comment type="caution">
    <text evidence="1">The sequence shown here is derived from an EMBL/GenBank/DDBJ whole genome shotgun (WGS) entry which is preliminary data.</text>
</comment>
<sequence length="139" mass="15565">MDDVWNDDQLKWNKLMLQFGNGTKGASVLVTTRLNNGRNDNSEDTHEESVLKAFQPKCKSQGFEGEWLSRDTISYLDEESFTSPRLLSKCASIVKGSLHLQPQCTKGIAYRPLSINGIFSGTHVARSDFPSNFEDYGLS</sequence>
<dbReference type="Proteomes" id="UP001497480">
    <property type="component" value="Unassembled WGS sequence"/>
</dbReference>
<name>A0AAV1WQR6_LUPLU</name>
<keyword evidence="2" id="KW-1185">Reference proteome</keyword>
<dbReference type="AlphaFoldDB" id="A0AAV1WQR6"/>
<evidence type="ECO:0008006" key="3">
    <source>
        <dbReference type="Google" id="ProtNLM"/>
    </source>
</evidence>
<proteinExistence type="predicted"/>
<accession>A0AAV1WQR6</accession>
<protein>
    <recommendedName>
        <fullName evidence="3">NB-ARC domain-containing protein</fullName>
    </recommendedName>
</protein>
<gene>
    <name evidence="1" type="ORF">LLUT_LOCUS12820</name>
</gene>
<dbReference type="EMBL" id="CAXHTB010000009">
    <property type="protein sequence ID" value="CAL0311760.1"/>
    <property type="molecule type" value="Genomic_DNA"/>
</dbReference>